<sequence>MLATKQPHCFVAFLYLFECMATLFRTEKFQEWIFCANFIGFLYSKLPFFEAVALLYRNKDGFEANMVTNSSLKLLLKTK</sequence>
<organism evidence="2 3">
    <name type="scientific">Microscilla marina ATCC 23134</name>
    <dbReference type="NCBI Taxonomy" id="313606"/>
    <lineage>
        <taxon>Bacteria</taxon>
        <taxon>Pseudomonadati</taxon>
        <taxon>Bacteroidota</taxon>
        <taxon>Cytophagia</taxon>
        <taxon>Cytophagales</taxon>
        <taxon>Microscillaceae</taxon>
        <taxon>Microscilla</taxon>
    </lineage>
</organism>
<proteinExistence type="predicted"/>
<reference evidence="2 3" key="1">
    <citation type="submission" date="2007-01" db="EMBL/GenBank/DDBJ databases">
        <authorList>
            <person name="Haygood M."/>
            <person name="Podell S."/>
            <person name="Anderson C."/>
            <person name="Hopkinson B."/>
            <person name="Roe K."/>
            <person name="Barbeau K."/>
            <person name="Gaasterland T."/>
            <person name="Ferriera S."/>
            <person name="Johnson J."/>
            <person name="Kravitz S."/>
            <person name="Beeson K."/>
            <person name="Sutton G."/>
            <person name="Rogers Y.-H."/>
            <person name="Friedman R."/>
            <person name="Frazier M."/>
            <person name="Venter J.C."/>
        </authorList>
    </citation>
    <scope>NUCLEOTIDE SEQUENCE [LARGE SCALE GENOMIC DNA]</scope>
    <source>
        <strain evidence="2 3">ATCC 23134</strain>
    </source>
</reference>
<protein>
    <submittedName>
        <fullName evidence="2">Uncharacterized protein</fullName>
    </submittedName>
</protein>
<name>A1ZW96_MICM2</name>
<dbReference type="EMBL" id="AAWS01000050">
    <property type="protein sequence ID" value="EAY25334.1"/>
    <property type="molecule type" value="Genomic_DNA"/>
</dbReference>
<keyword evidence="3" id="KW-1185">Reference proteome</keyword>
<keyword evidence="1" id="KW-1133">Transmembrane helix</keyword>
<gene>
    <name evidence="2" type="ORF">M23134_04515</name>
</gene>
<keyword evidence="1" id="KW-0812">Transmembrane</keyword>
<evidence type="ECO:0000256" key="1">
    <source>
        <dbReference type="SAM" id="Phobius"/>
    </source>
</evidence>
<feature type="transmembrane region" description="Helical" evidence="1">
    <location>
        <begin position="31"/>
        <end position="56"/>
    </location>
</feature>
<evidence type="ECO:0000313" key="3">
    <source>
        <dbReference type="Proteomes" id="UP000004095"/>
    </source>
</evidence>
<evidence type="ECO:0000313" key="2">
    <source>
        <dbReference type="EMBL" id="EAY25334.1"/>
    </source>
</evidence>
<keyword evidence="1" id="KW-0472">Membrane</keyword>
<dbReference type="AlphaFoldDB" id="A1ZW96"/>
<comment type="caution">
    <text evidence="2">The sequence shown here is derived from an EMBL/GenBank/DDBJ whole genome shotgun (WGS) entry which is preliminary data.</text>
</comment>
<accession>A1ZW96</accession>
<dbReference type="Proteomes" id="UP000004095">
    <property type="component" value="Unassembled WGS sequence"/>
</dbReference>